<gene>
    <name evidence="3" type="ORF">NUH88_05835</name>
</gene>
<evidence type="ECO:0000256" key="2">
    <source>
        <dbReference type="SAM" id="SignalP"/>
    </source>
</evidence>
<dbReference type="Gene3D" id="3.40.190.150">
    <property type="entry name" value="Bordetella uptake gene, domain 1"/>
    <property type="match status" value="1"/>
</dbReference>
<dbReference type="PANTHER" id="PTHR42928:SF5">
    <property type="entry name" value="BLR1237 PROTEIN"/>
    <property type="match status" value="1"/>
</dbReference>
<accession>A0A9J7AXP6</accession>
<feature type="signal peptide" evidence="2">
    <location>
        <begin position="1"/>
        <end position="21"/>
    </location>
</feature>
<comment type="similarity">
    <text evidence="1">Belongs to the UPF0065 (bug) family.</text>
</comment>
<keyword evidence="4" id="KW-1185">Reference proteome</keyword>
<protein>
    <submittedName>
        <fullName evidence="3">Tripartite tricarboxylate transporter substrate-binding protein</fullName>
    </submittedName>
</protein>
<dbReference type="InterPro" id="IPR042100">
    <property type="entry name" value="Bug_dom1"/>
</dbReference>
<evidence type="ECO:0000313" key="4">
    <source>
        <dbReference type="Proteomes" id="UP001060336"/>
    </source>
</evidence>
<dbReference type="Gene3D" id="3.40.190.10">
    <property type="entry name" value="Periplasmic binding protein-like II"/>
    <property type="match status" value="1"/>
</dbReference>
<dbReference type="AlphaFoldDB" id="A0A9J7AXP6"/>
<dbReference type="Pfam" id="PF03401">
    <property type="entry name" value="TctC"/>
    <property type="match status" value="1"/>
</dbReference>
<dbReference type="KEGG" id="naci:NUH88_05835"/>
<organism evidence="3 4">
    <name type="scientific">Nisaea acidiphila</name>
    <dbReference type="NCBI Taxonomy" id="1862145"/>
    <lineage>
        <taxon>Bacteria</taxon>
        <taxon>Pseudomonadati</taxon>
        <taxon>Pseudomonadota</taxon>
        <taxon>Alphaproteobacteria</taxon>
        <taxon>Rhodospirillales</taxon>
        <taxon>Thalassobaculaceae</taxon>
        <taxon>Nisaea</taxon>
    </lineage>
</organism>
<reference evidence="3" key="1">
    <citation type="submission" date="2022-08" db="EMBL/GenBank/DDBJ databases">
        <title>Nisaea acidiphila sp. nov., isolated from a marine algal debris and emended description of the genus Nisaea Urios et al. 2008.</title>
        <authorList>
            <person name="Kwon K."/>
        </authorList>
    </citation>
    <scope>NUCLEOTIDE SEQUENCE</scope>
    <source>
        <strain evidence="3">MEBiC11861</strain>
    </source>
</reference>
<feature type="chain" id="PRO_5039914966" evidence="2">
    <location>
        <begin position="22"/>
        <end position="336"/>
    </location>
</feature>
<sequence length="336" mass="36418">MRRFRFLLSLVLAGAAIFARADTVRAQELSCITVSIIVPAAVESGSDLVARAIAEGASKVGTTTYRVRNRPRGIARELIESAAPNGCTLLLDTQIRVAFEILKGDREAWRALTPVALLTRTPMAIALSSGGPAKPAPKGEEPETPSLAQIVSELRAKPESVSFALVDDPLEQLLFLQMEEALDVRFRIRSFPTGMARFREMLNGPAGLLSFVSLRAAEARMHEKQLHTLAVTGAAPSEDMPDIPTLGMHAGGLTLGVDHGIYGPAGLPAELVAAHANIFQKVMETRGVLSELHKEYGTESRLITADGFSRYLENLAADWKEMLQRQNNRGRLGQKS</sequence>
<evidence type="ECO:0000256" key="1">
    <source>
        <dbReference type="ARBA" id="ARBA00006987"/>
    </source>
</evidence>
<dbReference type="EMBL" id="CP102480">
    <property type="protein sequence ID" value="UUX51209.1"/>
    <property type="molecule type" value="Genomic_DNA"/>
</dbReference>
<keyword evidence="2" id="KW-0732">Signal</keyword>
<name>A0A9J7AXP6_9PROT</name>
<dbReference type="Proteomes" id="UP001060336">
    <property type="component" value="Chromosome"/>
</dbReference>
<proteinExistence type="inferred from homology"/>
<dbReference type="RefSeq" id="WP_257770562.1">
    <property type="nucleotide sequence ID" value="NZ_CP102480.1"/>
</dbReference>
<dbReference type="InterPro" id="IPR005064">
    <property type="entry name" value="BUG"/>
</dbReference>
<dbReference type="PANTHER" id="PTHR42928">
    <property type="entry name" value="TRICARBOXYLATE-BINDING PROTEIN"/>
    <property type="match status" value="1"/>
</dbReference>
<evidence type="ECO:0000313" key="3">
    <source>
        <dbReference type="EMBL" id="UUX51209.1"/>
    </source>
</evidence>